<dbReference type="SUPFAM" id="SSF56935">
    <property type="entry name" value="Porins"/>
    <property type="match status" value="1"/>
</dbReference>
<dbReference type="Gene3D" id="2.40.170.20">
    <property type="entry name" value="TonB-dependent receptor, beta-barrel domain"/>
    <property type="match status" value="1"/>
</dbReference>
<dbReference type="AlphaFoldDB" id="A0A5B0WPG4"/>
<evidence type="ECO:0000256" key="2">
    <source>
        <dbReference type="ARBA" id="ARBA00023136"/>
    </source>
</evidence>
<reference evidence="4 5" key="1">
    <citation type="submission" date="2019-09" db="EMBL/GenBank/DDBJ databases">
        <authorList>
            <person name="Chen X.-Y."/>
        </authorList>
    </citation>
    <scope>NUCLEOTIDE SEQUENCE [LARGE SCALE GENOMIC DNA]</scope>
    <source>
        <strain evidence="4 5">NY5</strain>
    </source>
</reference>
<name>A0A5B0WPG4_9GAMM</name>
<dbReference type="InterPro" id="IPR018759">
    <property type="entry name" value="BBP2_2"/>
</dbReference>
<keyword evidence="5" id="KW-1185">Reference proteome</keyword>
<keyword evidence="2" id="KW-0472">Membrane</keyword>
<dbReference type="GO" id="GO:0009279">
    <property type="term" value="C:cell outer membrane"/>
    <property type="evidence" value="ECO:0007669"/>
    <property type="project" value="UniProtKB-SubCell"/>
</dbReference>
<proteinExistence type="predicted"/>
<organism evidence="4 5">
    <name type="scientific">Pseudohalioglobus sediminis</name>
    <dbReference type="NCBI Taxonomy" id="2606449"/>
    <lineage>
        <taxon>Bacteria</taxon>
        <taxon>Pseudomonadati</taxon>
        <taxon>Pseudomonadota</taxon>
        <taxon>Gammaproteobacteria</taxon>
        <taxon>Cellvibrionales</taxon>
        <taxon>Halieaceae</taxon>
        <taxon>Pseudohalioglobus</taxon>
    </lineage>
</organism>
<evidence type="ECO:0000313" key="4">
    <source>
        <dbReference type="EMBL" id="KAA1188950.1"/>
    </source>
</evidence>
<protein>
    <submittedName>
        <fullName evidence="4">Outer membrane beta-barrel protein</fullName>
    </submittedName>
</protein>
<dbReference type="EMBL" id="VTUX01000009">
    <property type="protein sequence ID" value="KAA1188950.1"/>
    <property type="molecule type" value="Genomic_DNA"/>
</dbReference>
<evidence type="ECO:0000313" key="5">
    <source>
        <dbReference type="Proteomes" id="UP000323708"/>
    </source>
</evidence>
<sequence>MRGARGGPHWDQDVKRYTLAVVTVGNLCAQGALAVEPAPIKAGPVYIVPTVKAEARYVDNIFRSARDEKSSWVSDVRPRVQAWLKNGNNTYSLAYELADYRYFSSHDDDYTDHRVNLDIHHEFNARNTLNAYAEYFDAHEERGTGLAEGGLAQLIDKPVEYEQWRWGGDYTYGSRSADGRLTVAYDYLDLDYQNFRDVTRYRDREQDTLKGTFFWKVAPRTDALVEVRYIDNEYDRINPADPGGSYDSEEWNYFAGVEWQATAKTSGSVRLGWYDRSYDSRRRSDDDGFSWEVDVDYKPRSYSNFNFGTRRFSEETNGLGDAIDVEEYQIRWDHDWSGRSRTEVRSLWGDDDYTGYTREDERWQLEAKYLYNVDRWFDIGGGYRYEDRDSDRPSFDYSRNVYFIEAELSL</sequence>
<keyword evidence="3" id="KW-0998">Cell outer membrane</keyword>
<comment type="caution">
    <text evidence="4">The sequence shown here is derived from an EMBL/GenBank/DDBJ whole genome shotgun (WGS) entry which is preliminary data.</text>
</comment>
<gene>
    <name evidence="4" type="ORF">F0M18_17255</name>
</gene>
<evidence type="ECO:0000256" key="1">
    <source>
        <dbReference type="ARBA" id="ARBA00004442"/>
    </source>
</evidence>
<dbReference type="Proteomes" id="UP000323708">
    <property type="component" value="Unassembled WGS sequence"/>
</dbReference>
<dbReference type="Pfam" id="PF10082">
    <property type="entry name" value="BBP2_2"/>
    <property type="match status" value="1"/>
</dbReference>
<comment type="subcellular location">
    <subcellularLocation>
        <location evidence="1">Cell outer membrane</location>
    </subcellularLocation>
</comment>
<accession>A0A5B0WPG4</accession>
<dbReference type="InterPro" id="IPR036942">
    <property type="entry name" value="Beta-barrel_TonB_sf"/>
</dbReference>
<evidence type="ECO:0000256" key="3">
    <source>
        <dbReference type="ARBA" id="ARBA00023237"/>
    </source>
</evidence>